<dbReference type="AlphaFoldDB" id="A0A1I6FUI0"/>
<keyword evidence="4" id="KW-1185">Reference proteome</keyword>
<dbReference type="SUPFAM" id="SSF56112">
    <property type="entry name" value="Protein kinase-like (PK-like)"/>
    <property type="match status" value="1"/>
</dbReference>
<dbReference type="PANTHER" id="PTHR21064:SF6">
    <property type="entry name" value="AMINOGLYCOSIDE PHOSPHOTRANSFERASE DOMAIN-CONTAINING PROTEIN"/>
    <property type="match status" value="1"/>
</dbReference>
<dbReference type="STRING" id="670154.SAMN04488002_0341"/>
<dbReference type="RefSeq" id="WP_090211672.1">
    <property type="nucleotide sequence ID" value="NZ_FOYO01000001.1"/>
</dbReference>
<dbReference type="InterPro" id="IPR002575">
    <property type="entry name" value="Aminoglycoside_PTrfase"/>
</dbReference>
<name>A0A1I6FUI0_9RHOB</name>
<keyword evidence="3" id="KW-0808">Transferase</keyword>
<evidence type="ECO:0000259" key="2">
    <source>
        <dbReference type="Pfam" id="PF01636"/>
    </source>
</evidence>
<sequence length="316" mass="34912">MTPETATAKALIAAAAWGGTDGTPRLINNRENAVFEVRFSNGMCAALRLHRMGYQSTASIKSELLWTEKLHEAGFACPNPIRTSEDALTYELYDGQIASAVSWIEATPIGESDVLFDGSAPDHCALYRNVGRLIGQLHQATDAIDTAPLQRPLWDSEALLGDDPHWGRFWENPSLAPDEATLLQTARDKARAHLLALDMSIVLIHADLLQENILHNNDGLWLIDFDDGGFGYRGYDLGTALIQHAELPYMDDLSKALMSGYQSVCGPQPEIETAIPLFVMLRSMASCGWIISRTEPGDPRQRVYAERALHCTRSYL</sequence>
<dbReference type="Pfam" id="PF01636">
    <property type="entry name" value="APH"/>
    <property type="match status" value="1"/>
</dbReference>
<dbReference type="OrthoDB" id="241498at2"/>
<protein>
    <submittedName>
        <fullName evidence="3">Ser/Thr protein kinase RdoA involved in Cpx stress response, MazF antagonist</fullName>
    </submittedName>
</protein>
<accession>A0A1I6FUI0</accession>
<dbReference type="Proteomes" id="UP000199658">
    <property type="component" value="Unassembled WGS sequence"/>
</dbReference>
<dbReference type="Gene3D" id="3.90.1200.10">
    <property type="match status" value="1"/>
</dbReference>
<keyword evidence="3" id="KW-0418">Kinase</keyword>
<evidence type="ECO:0000313" key="3">
    <source>
        <dbReference type="EMBL" id="SFR33546.1"/>
    </source>
</evidence>
<dbReference type="InterPro" id="IPR011009">
    <property type="entry name" value="Kinase-like_dom_sf"/>
</dbReference>
<dbReference type="GO" id="GO:0019202">
    <property type="term" value="F:amino acid kinase activity"/>
    <property type="evidence" value="ECO:0007669"/>
    <property type="project" value="TreeGrafter"/>
</dbReference>
<reference evidence="4" key="1">
    <citation type="submission" date="2016-10" db="EMBL/GenBank/DDBJ databases">
        <authorList>
            <person name="Varghese N."/>
            <person name="Submissions S."/>
        </authorList>
    </citation>
    <scope>NUCLEOTIDE SEQUENCE [LARGE SCALE GENOMIC DNA]</scope>
    <source>
        <strain evidence="4">DSM 26921</strain>
    </source>
</reference>
<comment type="similarity">
    <text evidence="1">Belongs to the pseudomonas-type ThrB family.</text>
</comment>
<dbReference type="InterPro" id="IPR050249">
    <property type="entry name" value="Pseudomonas-type_ThrB"/>
</dbReference>
<proteinExistence type="inferred from homology"/>
<evidence type="ECO:0000313" key="4">
    <source>
        <dbReference type="Proteomes" id="UP000199658"/>
    </source>
</evidence>
<dbReference type="EMBL" id="FOYO01000001">
    <property type="protein sequence ID" value="SFR33546.1"/>
    <property type="molecule type" value="Genomic_DNA"/>
</dbReference>
<organism evidence="3 4">
    <name type="scientific">Litoreibacter janthinus</name>
    <dbReference type="NCBI Taxonomy" id="670154"/>
    <lineage>
        <taxon>Bacteria</taxon>
        <taxon>Pseudomonadati</taxon>
        <taxon>Pseudomonadota</taxon>
        <taxon>Alphaproteobacteria</taxon>
        <taxon>Rhodobacterales</taxon>
        <taxon>Roseobacteraceae</taxon>
        <taxon>Litoreibacter</taxon>
    </lineage>
</organism>
<dbReference type="PANTHER" id="PTHR21064">
    <property type="entry name" value="AMINOGLYCOSIDE PHOSPHOTRANSFERASE DOMAIN-CONTAINING PROTEIN-RELATED"/>
    <property type="match status" value="1"/>
</dbReference>
<gene>
    <name evidence="3" type="ORF">SAMN04488002_0341</name>
</gene>
<evidence type="ECO:0000256" key="1">
    <source>
        <dbReference type="ARBA" id="ARBA00038240"/>
    </source>
</evidence>
<feature type="domain" description="Aminoglycoside phosphotransferase" evidence="2">
    <location>
        <begin position="29"/>
        <end position="243"/>
    </location>
</feature>